<accession>A0A2S2R251</accession>
<organism evidence="2">
    <name type="scientific">Sipha flava</name>
    <name type="common">yellow sugarcane aphid</name>
    <dbReference type="NCBI Taxonomy" id="143950"/>
    <lineage>
        <taxon>Eukaryota</taxon>
        <taxon>Metazoa</taxon>
        <taxon>Ecdysozoa</taxon>
        <taxon>Arthropoda</taxon>
        <taxon>Hexapoda</taxon>
        <taxon>Insecta</taxon>
        <taxon>Pterygota</taxon>
        <taxon>Neoptera</taxon>
        <taxon>Paraneoptera</taxon>
        <taxon>Hemiptera</taxon>
        <taxon>Sternorrhyncha</taxon>
        <taxon>Aphidomorpha</taxon>
        <taxon>Aphidoidea</taxon>
        <taxon>Aphididae</taxon>
        <taxon>Sipha</taxon>
    </lineage>
</organism>
<keyword evidence="2" id="KW-0808">Transferase</keyword>
<reference evidence="2" key="1">
    <citation type="submission" date="2018-04" db="EMBL/GenBank/DDBJ databases">
        <title>Transcriptome assembly of Sipha flava.</title>
        <authorList>
            <person name="Scully E.D."/>
            <person name="Geib S.M."/>
            <person name="Palmer N.A."/>
            <person name="Koch K."/>
            <person name="Bradshaw J."/>
            <person name="Heng-Moss T."/>
            <person name="Sarath G."/>
        </authorList>
    </citation>
    <scope>NUCLEOTIDE SEQUENCE</scope>
</reference>
<dbReference type="InterPro" id="IPR000477">
    <property type="entry name" value="RT_dom"/>
</dbReference>
<evidence type="ECO:0000259" key="1">
    <source>
        <dbReference type="PROSITE" id="PS50878"/>
    </source>
</evidence>
<protein>
    <submittedName>
        <fullName evidence="2">RNA-directed DNA polymerase from mobile element jockey</fullName>
    </submittedName>
</protein>
<proteinExistence type="predicted"/>
<gene>
    <name evidence="2" type="primary">pol_129</name>
    <name evidence="2" type="ORF">g.19173</name>
</gene>
<keyword evidence="2" id="KW-0548">Nucleotidyltransferase</keyword>
<name>A0A2S2R251_9HEMI</name>
<dbReference type="GO" id="GO:0003964">
    <property type="term" value="F:RNA-directed DNA polymerase activity"/>
    <property type="evidence" value="ECO:0007669"/>
    <property type="project" value="UniProtKB-KW"/>
</dbReference>
<dbReference type="OrthoDB" id="6615518at2759"/>
<evidence type="ECO:0000313" key="2">
    <source>
        <dbReference type="EMBL" id="MBY83850.1"/>
    </source>
</evidence>
<dbReference type="Pfam" id="PF00078">
    <property type="entry name" value="RVT_1"/>
    <property type="match status" value="1"/>
</dbReference>
<dbReference type="PROSITE" id="PS50878">
    <property type="entry name" value="RT_POL"/>
    <property type="match status" value="1"/>
</dbReference>
<dbReference type="AlphaFoldDB" id="A0A2S2R251"/>
<dbReference type="EMBL" id="GGMS01014647">
    <property type="protein sequence ID" value="MBY83850.1"/>
    <property type="molecule type" value="Transcribed_RNA"/>
</dbReference>
<sequence>MYGFRRGIGTMDSLAFLSNQIYHSFCNQHFIATAFLNIKSAYKSVHIPTLVSRLSALSIPTLFCNFVSRIFHLRFLVFNSPFGESLQPVSYLGLPQGSALSPILFNIYFLSVMHSLLSNGFQAIIYAYDSTIF</sequence>
<feature type="domain" description="Reverse transcriptase" evidence="1">
    <location>
        <begin position="1"/>
        <end position="133"/>
    </location>
</feature>
<keyword evidence="2" id="KW-0695">RNA-directed DNA polymerase</keyword>